<evidence type="ECO:0000313" key="2">
    <source>
        <dbReference type="EMBL" id="KAK2953056.1"/>
    </source>
</evidence>
<accession>A0ABQ9XLY1</accession>
<name>A0ABQ9XLY1_9EUKA</name>
<proteinExistence type="predicted"/>
<gene>
    <name evidence="2" type="ORF">BLNAU_12045</name>
</gene>
<keyword evidence="3" id="KW-1185">Reference proteome</keyword>
<protein>
    <submittedName>
        <fullName evidence="2">Uncharacterized protein</fullName>
    </submittedName>
</protein>
<organism evidence="2 3">
    <name type="scientific">Blattamonas nauphoetae</name>
    <dbReference type="NCBI Taxonomy" id="2049346"/>
    <lineage>
        <taxon>Eukaryota</taxon>
        <taxon>Metamonada</taxon>
        <taxon>Preaxostyla</taxon>
        <taxon>Oxymonadida</taxon>
        <taxon>Blattamonas</taxon>
    </lineage>
</organism>
<evidence type="ECO:0000256" key="1">
    <source>
        <dbReference type="SAM" id="MobiDB-lite"/>
    </source>
</evidence>
<feature type="region of interest" description="Disordered" evidence="1">
    <location>
        <begin position="41"/>
        <end position="71"/>
    </location>
</feature>
<comment type="caution">
    <text evidence="2">The sequence shown here is derived from an EMBL/GenBank/DDBJ whole genome shotgun (WGS) entry which is preliminary data.</text>
</comment>
<sequence length="71" mass="7919">MDVRERRNKGKRRKGTIPLSHISLLVSAAAKEARRRILSLSPTTPQLMTSCPPLITKVNPNRTRGDDEIVA</sequence>
<evidence type="ECO:0000313" key="3">
    <source>
        <dbReference type="Proteomes" id="UP001281761"/>
    </source>
</evidence>
<dbReference type="Proteomes" id="UP001281761">
    <property type="component" value="Unassembled WGS sequence"/>
</dbReference>
<reference evidence="2 3" key="1">
    <citation type="journal article" date="2022" name="bioRxiv">
        <title>Genomics of Preaxostyla Flagellates Illuminates Evolutionary Transitions and the Path Towards Mitochondrial Loss.</title>
        <authorList>
            <person name="Novak L.V.F."/>
            <person name="Treitli S.C."/>
            <person name="Pyrih J."/>
            <person name="Halakuc P."/>
            <person name="Pipaliya S.V."/>
            <person name="Vacek V."/>
            <person name="Brzon O."/>
            <person name="Soukal P."/>
            <person name="Eme L."/>
            <person name="Dacks J.B."/>
            <person name="Karnkowska A."/>
            <person name="Elias M."/>
            <person name="Hampl V."/>
        </authorList>
    </citation>
    <scope>NUCLEOTIDE SEQUENCE [LARGE SCALE GENOMIC DNA]</scope>
    <source>
        <strain evidence="2">NAU3</strain>
        <tissue evidence="2">Gut</tissue>
    </source>
</reference>
<dbReference type="EMBL" id="JARBJD010000096">
    <property type="protein sequence ID" value="KAK2953056.1"/>
    <property type="molecule type" value="Genomic_DNA"/>
</dbReference>